<protein>
    <submittedName>
        <fullName evidence="1">Uncharacterized protein</fullName>
    </submittedName>
</protein>
<reference evidence="1 2" key="1">
    <citation type="submission" date="2007-04" db="EMBL/GenBank/DDBJ databases">
        <title>Complete genome sequence of Burkholderia multivorans ATCC 17616.</title>
        <authorList>
            <person name="Ohtsubo Y."/>
            <person name="Yamashita A."/>
            <person name="Kurokawa K."/>
            <person name="Takami H."/>
            <person name="Yuhara S."/>
            <person name="Nishiyama E."/>
            <person name="Endo R."/>
            <person name="Miyazaki R."/>
            <person name="Ono A."/>
            <person name="Yano K."/>
            <person name="Ito M."/>
            <person name="Sota M."/>
            <person name="Yuji N."/>
            <person name="Hattori M."/>
            <person name="Tsuda M."/>
        </authorList>
    </citation>
    <scope>NUCLEOTIDE SEQUENCE [LARGE SCALE GENOMIC DNA]</scope>
    <source>
        <strain evidence="2">ATCC 17616 / 249</strain>
    </source>
</reference>
<dbReference type="HOGENOM" id="CLU_1881857_0_0_4"/>
<dbReference type="STRING" id="395019.BMULJ_00423"/>
<dbReference type="AlphaFoldDB" id="A0A0H3KC07"/>
<name>A0A0H3KC07_BURM1</name>
<gene>
    <name evidence="1" type="ordered locus">BMULJ_00423</name>
</gene>
<accession>A0A0H3KC07</accession>
<evidence type="ECO:0000313" key="2">
    <source>
        <dbReference type="Proteomes" id="UP000008815"/>
    </source>
</evidence>
<dbReference type="Proteomes" id="UP000008815">
    <property type="component" value="Chromosome 1"/>
</dbReference>
<organism evidence="1 2">
    <name type="scientific">Burkholderia multivorans (strain ATCC 17616 / 249)</name>
    <dbReference type="NCBI Taxonomy" id="395019"/>
    <lineage>
        <taxon>Bacteria</taxon>
        <taxon>Pseudomonadati</taxon>
        <taxon>Pseudomonadota</taxon>
        <taxon>Betaproteobacteria</taxon>
        <taxon>Burkholderiales</taxon>
        <taxon>Burkholderiaceae</taxon>
        <taxon>Burkholderia</taxon>
        <taxon>Burkholderia cepacia complex</taxon>
    </lineage>
</organism>
<dbReference type="RefSeq" id="WP_012467462.1">
    <property type="nucleotide sequence ID" value="NC_010084.1"/>
</dbReference>
<evidence type="ECO:0000313" key="1">
    <source>
        <dbReference type="EMBL" id="BAG42391.1"/>
    </source>
</evidence>
<sequence>MTDPREEALAVVAAHLAREEERWRRENPDKVRFYLLSAPDDPPIFSADGQSILRTVVAALRENRIDADTPFMTLDAVDAVGGYTGEIAVLIQAVSPVLTGILGAWLQSKAGRKVRLKIGDIEVEAGTVQEAEQLLRHAQALQTSQGGTKNEA</sequence>
<keyword evidence="2" id="KW-1185">Reference proteome</keyword>
<dbReference type="KEGG" id="bmj:BMULJ_00423"/>
<proteinExistence type="predicted"/>
<dbReference type="EMBL" id="AP009385">
    <property type="protein sequence ID" value="BAG42391.1"/>
    <property type="molecule type" value="Genomic_DNA"/>
</dbReference>